<evidence type="ECO:0000259" key="4">
    <source>
        <dbReference type="SMART" id="SM00400"/>
    </source>
</evidence>
<keyword evidence="3" id="KW-0862">Zinc</keyword>
<dbReference type="InterPro" id="IPR002694">
    <property type="entry name" value="Znf_CHC2"/>
</dbReference>
<keyword evidence="2" id="KW-0863">Zinc-finger</keyword>
<dbReference type="SMART" id="SM00400">
    <property type="entry name" value="ZnF_CHCC"/>
    <property type="match status" value="1"/>
</dbReference>
<sequence>MSKARLAELVKNRIDLQSVMEHYGTHFSHTGSALCPFHSDKHPSLTIKNERYKCWACGASGDMFDFVQNLYGDSFTEAIERINRDLGLGIDTNLNAPKNNKAIAIAQRQKTAREELKKARKAKVLELTEKHRIAFKNGDYEEASRLEEILDAIVAYEDELARSRGQHKEV</sequence>
<dbReference type="InterPro" id="IPR050219">
    <property type="entry name" value="DnaG_primase"/>
</dbReference>
<organism evidence="5">
    <name type="scientific">Siphoviridae sp. ctub511</name>
    <dbReference type="NCBI Taxonomy" id="2825714"/>
    <lineage>
        <taxon>Viruses</taxon>
        <taxon>Duplodnaviria</taxon>
        <taxon>Heunggongvirae</taxon>
        <taxon>Uroviricota</taxon>
        <taxon>Caudoviricetes</taxon>
    </lineage>
</organism>
<dbReference type="GO" id="GO:0003677">
    <property type="term" value="F:DNA binding"/>
    <property type="evidence" value="ECO:0007669"/>
    <property type="project" value="InterPro"/>
</dbReference>
<dbReference type="SUPFAM" id="SSF57783">
    <property type="entry name" value="Zinc beta-ribbon"/>
    <property type="match status" value="1"/>
</dbReference>
<evidence type="ECO:0000256" key="3">
    <source>
        <dbReference type="ARBA" id="ARBA00022833"/>
    </source>
</evidence>
<dbReference type="PANTHER" id="PTHR30313:SF2">
    <property type="entry name" value="DNA PRIMASE"/>
    <property type="match status" value="1"/>
</dbReference>
<dbReference type="GO" id="GO:0008270">
    <property type="term" value="F:zinc ion binding"/>
    <property type="evidence" value="ECO:0007669"/>
    <property type="project" value="UniProtKB-KW"/>
</dbReference>
<dbReference type="PANTHER" id="PTHR30313">
    <property type="entry name" value="DNA PRIMASE"/>
    <property type="match status" value="1"/>
</dbReference>
<feature type="domain" description="Zinc finger CHC2-type" evidence="4">
    <location>
        <begin position="32"/>
        <end position="83"/>
    </location>
</feature>
<dbReference type="GO" id="GO:0006269">
    <property type="term" value="P:DNA replication, synthesis of primer"/>
    <property type="evidence" value="ECO:0007669"/>
    <property type="project" value="TreeGrafter"/>
</dbReference>
<accession>A0A8S5U112</accession>
<dbReference type="Gene3D" id="3.90.580.10">
    <property type="entry name" value="Zinc finger, CHC2-type domain"/>
    <property type="match status" value="1"/>
</dbReference>
<proteinExistence type="predicted"/>
<keyword evidence="1" id="KW-0479">Metal-binding</keyword>
<dbReference type="Pfam" id="PF01807">
    <property type="entry name" value="Zn_ribbon_DnaG"/>
    <property type="match status" value="1"/>
</dbReference>
<dbReference type="EMBL" id="BK015978">
    <property type="protein sequence ID" value="DAF88114.1"/>
    <property type="molecule type" value="Genomic_DNA"/>
</dbReference>
<evidence type="ECO:0000313" key="5">
    <source>
        <dbReference type="EMBL" id="DAF88114.1"/>
    </source>
</evidence>
<dbReference type="GO" id="GO:0003899">
    <property type="term" value="F:DNA-directed RNA polymerase activity"/>
    <property type="evidence" value="ECO:0007669"/>
    <property type="project" value="InterPro"/>
</dbReference>
<evidence type="ECO:0000256" key="2">
    <source>
        <dbReference type="ARBA" id="ARBA00022771"/>
    </source>
</evidence>
<protein>
    <submittedName>
        <fullName evidence="5">DNA primase</fullName>
    </submittedName>
</protein>
<dbReference type="InterPro" id="IPR036977">
    <property type="entry name" value="DNA_primase_Znf_CHC2"/>
</dbReference>
<name>A0A8S5U112_9CAUD</name>
<evidence type="ECO:0000256" key="1">
    <source>
        <dbReference type="ARBA" id="ARBA00022723"/>
    </source>
</evidence>
<reference evidence="5" key="1">
    <citation type="journal article" date="2021" name="Proc. Natl. Acad. Sci. U.S.A.">
        <title>A Catalog of Tens of Thousands of Viruses from Human Metagenomes Reveals Hidden Associations with Chronic Diseases.</title>
        <authorList>
            <person name="Tisza M.J."/>
            <person name="Buck C.B."/>
        </authorList>
    </citation>
    <scope>NUCLEOTIDE SEQUENCE</scope>
    <source>
        <strain evidence="5">Ctub511</strain>
    </source>
</reference>